<accession>A0A8S5LSV3</accession>
<evidence type="ECO:0000313" key="5">
    <source>
        <dbReference type="EMBL" id="DAD72919.1"/>
    </source>
</evidence>
<proteinExistence type="predicted"/>
<evidence type="ECO:0000259" key="4">
    <source>
        <dbReference type="PROSITE" id="PS50901"/>
    </source>
</evidence>
<feature type="coiled-coil region" evidence="3">
    <location>
        <begin position="22"/>
        <end position="76"/>
    </location>
</feature>
<sequence>MDSIGQLFDKFAVAYQHSLYAIEQEENKANKKREEQREIIRKQFAREKSKSATSSVNNLMATLHKLNEVSREINQEDNTVINVAEYLNYGKLCVENIKKMIFSDTSVPCIIPFIGEKNIMLKSKGNECHTIGLQFALETLLQTAPGQIAVTVINPELRPEFSAFTRIPDFQMLTNINDISDFFFGITQELVQVDSLLQGRYDSLVELRQAAQQPVGRLQLIVIQDLPKSNDREFKESLIRIFNNGPRAGIGILLLSKTKSFVDTEFTNLTQFNVFKFEGDSWYSDAFGRKKVSCQFPVKSAEDISKSVSKLIEDTKKSSVITIPFKQIERMNQMWTEDSTDNIVFNLGKSGLDTISVCIGDKVSQHHNILISGAVGKGKSNLLEVMVHSLCWRYSPNELELYLLDFKDGLTFKPYANRNTKSWLPHARMLGLESDRDVGLAVLKDLEKERLHRAELFRNAPDGGAKGYESYRKKFPNKIIPRIMLVIDEYQKLFETNDDISEEASALLENLVRQGRACAIHVVLASQSINGAAGLLGKDERIYAQFPVRIALQNTISESYALFGIGNDAAAQLRVRGEAVINENYGAVDSNRKFTVAFAEPKETEKLRQLFCDEFENKYPEIFTRQDYMNFSMIMPEVKKWRKSAENSGIVHIPIGIKLSVNRDVISIPFTNDIGKNIAIIGSAENLHGEGIIPGQHNMAVGMIQGMGVSLALQHPEGNGRFVLVNGLGQDIYANSNISRWLQLMERFGYPVEQVDSTEAIDWLSGFKQEIGDSALEEDTYIFCLGMDRYSNFTEINLCGESGADTFQQLLKYGTRGVHFICWWANESTYKTHLGFGNDGYFETKILLRMDTDTSRDVLGPFISWSVRENRAYVHDNSELPSDEVVLPLMPMNNRMCGIIESEGWSFE</sequence>
<dbReference type="EMBL" id="BK014727">
    <property type="protein sequence ID" value="DAD72919.1"/>
    <property type="molecule type" value="Genomic_DNA"/>
</dbReference>
<dbReference type="InterPro" id="IPR050206">
    <property type="entry name" value="FtsK/SpoIIIE/SftA"/>
</dbReference>
<evidence type="ECO:0000256" key="2">
    <source>
        <dbReference type="ARBA" id="ARBA00022840"/>
    </source>
</evidence>
<feature type="domain" description="FtsK" evidence="4">
    <location>
        <begin position="352"/>
        <end position="561"/>
    </location>
</feature>
<dbReference type="PROSITE" id="PS50901">
    <property type="entry name" value="FTSK"/>
    <property type="match status" value="1"/>
</dbReference>
<dbReference type="GO" id="GO:0003677">
    <property type="term" value="F:DNA binding"/>
    <property type="evidence" value="ECO:0007669"/>
    <property type="project" value="InterPro"/>
</dbReference>
<dbReference type="InterPro" id="IPR002543">
    <property type="entry name" value="FtsK_dom"/>
</dbReference>
<keyword evidence="1" id="KW-0547">Nucleotide-binding</keyword>
<evidence type="ECO:0000256" key="1">
    <source>
        <dbReference type="ARBA" id="ARBA00022741"/>
    </source>
</evidence>
<protein>
    <submittedName>
        <fullName evidence="5">DNA TRANSLOCASE FTSK</fullName>
    </submittedName>
</protein>
<dbReference type="PANTHER" id="PTHR22683:SF41">
    <property type="entry name" value="DNA TRANSLOCASE FTSK"/>
    <property type="match status" value="1"/>
</dbReference>
<keyword evidence="2" id="KW-0067">ATP-binding</keyword>
<evidence type="ECO:0000256" key="3">
    <source>
        <dbReference type="SAM" id="Coils"/>
    </source>
</evidence>
<dbReference type="InterPro" id="IPR027417">
    <property type="entry name" value="P-loop_NTPase"/>
</dbReference>
<dbReference type="GO" id="GO:0005524">
    <property type="term" value="F:ATP binding"/>
    <property type="evidence" value="ECO:0007669"/>
    <property type="project" value="UniProtKB-KW"/>
</dbReference>
<organism evidence="5">
    <name type="scientific">Siphoviridae sp. ctMAv2</name>
    <dbReference type="NCBI Taxonomy" id="2826258"/>
    <lineage>
        <taxon>Viruses</taxon>
        <taxon>Duplodnaviria</taxon>
        <taxon>Heunggongvirae</taxon>
        <taxon>Uroviricota</taxon>
        <taxon>Caudoviricetes</taxon>
    </lineage>
</organism>
<dbReference type="Pfam" id="PF01580">
    <property type="entry name" value="FtsK_SpoIIIE"/>
    <property type="match status" value="1"/>
</dbReference>
<dbReference type="PANTHER" id="PTHR22683">
    <property type="entry name" value="SPORULATION PROTEIN RELATED"/>
    <property type="match status" value="1"/>
</dbReference>
<dbReference type="SUPFAM" id="SSF52540">
    <property type="entry name" value="P-loop containing nucleoside triphosphate hydrolases"/>
    <property type="match status" value="1"/>
</dbReference>
<reference evidence="5" key="1">
    <citation type="journal article" date="2021" name="Proc. Natl. Acad. Sci. U.S.A.">
        <title>A Catalog of Tens of Thousands of Viruses from Human Metagenomes Reveals Hidden Associations with Chronic Diseases.</title>
        <authorList>
            <person name="Tisza M.J."/>
            <person name="Buck C.B."/>
        </authorList>
    </citation>
    <scope>NUCLEOTIDE SEQUENCE</scope>
    <source>
        <strain evidence="5">CtMAv2</strain>
    </source>
</reference>
<dbReference type="Gene3D" id="3.40.50.300">
    <property type="entry name" value="P-loop containing nucleotide triphosphate hydrolases"/>
    <property type="match status" value="2"/>
</dbReference>
<keyword evidence="3" id="KW-0175">Coiled coil</keyword>
<name>A0A8S5LSV3_9CAUD</name>